<keyword evidence="3" id="KW-0378">Hydrolase</keyword>
<evidence type="ECO:0000259" key="7">
    <source>
        <dbReference type="PROSITE" id="PS50056"/>
    </source>
</evidence>
<dbReference type="PANTHER" id="PTHR10159">
    <property type="entry name" value="DUAL SPECIFICITY PROTEIN PHOSPHATASE"/>
    <property type="match status" value="1"/>
</dbReference>
<dbReference type="AlphaFoldDB" id="A0A9W8PA78"/>
<gene>
    <name evidence="8" type="ORF">DFH05DRAFT_51253</name>
</gene>
<accession>A0A9W8PA78</accession>
<feature type="compositionally biased region" description="Low complexity" evidence="5">
    <location>
        <begin position="610"/>
        <end position="637"/>
    </location>
</feature>
<dbReference type="EC" id="3.1.3.48" evidence="2"/>
<dbReference type="PANTHER" id="PTHR10159:SF519">
    <property type="entry name" value="DUAL SPECIFICITY PROTEIN PHOSPHATASE MPK3"/>
    <property type="match status" value="1"/>
</dbReference>
<dbReference type="GO" id="GO:0005737">
    <property type="term" value="C:cytoplasm"/>
    <property type="evidence" value="ECO:0007669"/>
    <property type="project" value="TreeGrafter"/>
</dbReference>
<organism evidence="8 9">
    <name type="scientific">Lentinula detonsa</name>
    <dbReference type="NCBI Taxonomy" id="2804962"/>
    <lineage>
        <taxon>Eukaryota</taxon>
        <taxon>Fungi</taxon>
        <taxon>Dikarya</taxon>
        <taxon>Basidiomycota</taxon>
        <taxon>Agaricomycotina</taxon>
        <taxon>Agaricomycetes</taxon>
        <taxon>Agaricomycetidae</taxon>
        <taxon>Agaricales</taxon>
        <taxon>Marasmiineae</taxon>
        <taxon>Omphalotaceae</taxon>
        <taxon>Lentinula</taxon>
    </lineage>
</organism>
<reference evidence="8 9" key="1">
    <citation type="journal article" date="2023" name="Proc. Natl. Acad. Sci. U.S.A.">
        <title>A global phylogenomic analysis of the shiitake genus Lentinula.</title>
        <authorList>
            <person name="Sierra-Patev S."/>
            <person name="Min B."/>
            <person name="Naranjo-Ortiz M."/>
            <person name="Looney B."/>
            <person name="Konkel Z."/>
            <person name="Slot J.C."/>
            <person name="Sakamoto Y."/>
            <person name="Steenwyk J.L."/>
            <person name="Rokas A."/>
            <person name="Carro J."/>
            <person name="Camarero S."/>
            <person name="Ferreira P."/>
            <person name="Molpeceres G."/>
            <person name="Ruiz-Duenas F.J."/>
            <person name="Serrano A."/>
            <person name="Henrissat B."/>
            <person name="Drula E."/>
            <person name="Hughes K.W."/>
            <person name="Mata J.L."/>
            <person name="Ishikawa N.K."/>
            <person name="Vargas-Isla R."/>
            <person name="Ushijima S."/>
            <person name="Smith C.A."/>
            <person name="Donoghue J."/>
            <person name="Ahrendt S."/>
            <person name="Andreopoulos W."/>
            <person name="He G."/>
            <person name="LaButti K."/>
            <person name="Lipzen A."/>
            <person name="Ng V."/>
            <person name="Riley R."/>
            <person name="Sandor L."/>
            <person name="Barry K."/>
            <person name="Martinez A.T."/>
            <person name="Xiao Y."/>
            <person name="Gibbons J.G."/>
            <person name="Terashima K."/>
            <person name="Grigoriev I.V."/>
            <person name="Hibbett D."/>
        </authorList>
    </citation>
    <scope>NUCLEOTIDE SEQUENCE [LARGE SCALE GENOMIC DNA]</scope>
    <source>
        <strain evidence="8 9">TFB7810</strain>
    </source>
</reference>
<comment type="similarity">
    <text evidence="1">Belongs to the protein-tyrosine phosphatase family. Non-receptor class dual specificity subfamily.</text>
</comment>
<dbReference type="InterPro" id="IPR029021">
    <property type="entry name" value="Prot-tyrosine_phosphatase-like"/>
</dbReference>
<keyword evidence="4" id="KW-0904">Protein phosphatase</keyword>
<dbReference type="GO" id="GO:0033550">
    <property type="term" value="F:MAP kinase tyrosine phosphatase activity"/>
    <property type="evidence" value="ECO:0007669"/>
    <property type="project" value="TreeGrafter"/>
</dbReference>
<dbReference type="Gene3D" id="3.90.190.10">
    <property type="entry name" value="Protein tyrosine phosphatase superfamily"/>
    <property type="match status" value="1"/>
</dbReference>
<dbReference type="EMBL" id="JANVFU010000001">
    <property type="protein sequence ID" value="KAJ3750165.1"/>
    <property type="molecule type" value="Genomic_DNA"/>
</dbReference>
<dbReference type="InterPro" id="IPR000340">
    <property type="entry name" value="Dual-sp_phosphatase_cat-dom"/>
</dbReference>
<dbReference type="InterPro" id="IPR020422">
    <property type="entry name" value="TYR_PHOSPHATASE_DUAL_dom"/>
</dbReference>
<feature type="compositionally biased region" description="Low complexity" evidence="5">
    <location>
        <begin position="691"/>
        <end position="703"/>
    </location>
</feature>
<feature type="region of interest" description="Disordered" evidence="5">
    <location>
        <begin position="318"/>
        <end position="355"/>
    </location>
</feature>
<feature type="region of interest" description="Disordered" evidence="5">
    <location>
        <begin position="409"/>
        <end position="718"/>
    </location>
</feature>
<evidence type="ECO:0000256" key="5">
    <source>
        <dbReference type="SAM" id="MobiDB-lite"/>
    </source>
</evidence>
<comment type="caution">
    <text evidence="8">The sequence shown here is derived from an EMBL/GenBank/DDBJ whole genome shotgun (WGS) entry which is preliminary data.</text>
</comment>
<dbReference type="PROSITE" id="PS50054">
    <property type="entry name" value="TYR_PHOSPHATASE_DUAL"/>
    <property type="match status" value="1"/>
</dbReference>
<dbReference type="Proteomes" id="UP001142393">
    <property type="component" value="Unassembled WGS sequence"/>
</dbReference>
<dbReference type="SUPFAM" id="SSF52799">
    <property type="entry name" value="(Phosphotyrosine protein) phosphatases II"/>
    <property type="match status" value="1"/>
</dbReference>
<dbReference type="GO" id="GO:0017017">
    <property type="term" value="F:MAP kinase tyrosine/serine/threonine phosphatase activity"/>
    <property type="evidence" value="ECO:0007669"/>
    <property type="project" value="TreeGrafter"/>
</dbReference>
<feature type="compositionally biased region" description="Polar residues" evidence="5">
    <location>
        <begin position="410"/>
        <end position="420"/>
    </location>
</feature>
<feature type="domain" description="Tyrosine-protein phosphatase" evidence="6">
    <location>
        <begin position="127"/>
        <end position="317"/>
    </location>
</feature>
<evidence type="ECO:0000256" key="4">
    <source>
        <dbReference type="ARBA" id="ARBA00022912"/>
    </source>
</evidence>
<feature type="compositionally biased region" description="Low complexity" evidence="5">
    <location>
        <begin position="54"/>
        <end position="76"/>
    </location>
</feature>
<keyword evidence="9" id="KW-1185">Reference proteome</keyword>
<evidence type="ECO:0000313" key="9">
    <source>
        <dbReference type="Proteomes" id="UP001142393"/>
    </source>
</evidence>
<sequence>MSKMQRKKGPPSSIKTDMLQHSRIAVALGDPASASDSDHTSSPRPRSLRNMKKLSLTLPSAQSSSLSLGLPSEPQSANSTAQPELPAPRPRRPSIISLPPTSNATVVSFLQHNREQEGDPAVPYADGPIQVIPGIWLGSEDNARDWNGLRERGIKSILNVAKEVASPFEPANASQSLRTVVSTPNLNSSLDSSATYYPPNPATGRPGLHYLKLPWSHGQRDLVSDGFPVAMKFTDEALQRGDGVLIHCQCGVSRSATLTIAIVMRAAAERLSSVPSDIWALKGMQPAYDYVKEKSTWIGPNMSLIYQLLDYERKLKGSDVNSPASDRSSLLAEEEAEWSRRRQMMEDEDGDDHESRLVMQEAQALDKAMEDRIVARKSSASSVSSHGSSFSGVGMGAAWRSRYSRKRTGSIASNTTNGSMISEDLVEEEEEQELLGVGGGFESDSPDPEKLGNDGDQVDNSESSTSTSSSSTNNPPRELKEKAVPKDSVVPSRSSSIASFTPRTARPKLPPFTPKLNSQAQPPPSAPVWKTSFGNSASIPPPSSAFRSSFDLPTPKANKRRPTPLGKLITIPPSPIAIIVEGDSSSETSETESGHEVPISPKSTRVPRISRPTSVGSSSSSILSVSSRRSSTSVSSSQYPLSFGVPPRMRTESRKPAPPPLHLRQSVMQKAKEQSQASLGGSFISHSGKRPVPSSQVSTPSQTLFVFPPSPTLTTRTPSTMTLTSAATPRDLNVPFPSFLATPRVSTFRNRQGKTRSFIGLGAPPTPTTGFSKVDVRGYVGLE</sequence>
<dbReference type="SMART" id="SM00195">
    <property type="entry name" value="DSPc"/>
    <property type="match status" value="1"/>
</dbReference>
<dbReference type="InterPro" id="IPR016130">
    <property type="entry name" value="Tyr_Pase_AS"/>
</dbReference>
<dbReference type="PROSITE" id="PS50056">
    <property type="entry name" value="TYR_PHOSPHATASE_2"/>
    <property type="match status" value="1"/>
</dbReference>
<dbReference type="GO" id="GO:0043409">
    <property type="term" value="P:negative regulation of MAPK cascade"/>
    <property type="evidence" value="ECO:0007669"/>
    <property type="project" value="TreeGrafter"/>
</dbReference>
<evidence type="ECO:0000259" key="6">
    <source>
        <dbReference type="PROSITE" id="PS50054"/>
    </source>
</evidence>
<evidence type="ECO:0000256" key="3">
    <source>
        <dbReference type="ARBA" id="ARBA00022801"/>
    </source>
</evidence>
<protein>
    <recommendedName>
        <fullName evidence="2">protein-tyrosine-phosphatase</fullName>
        <ecNumber evidence="2">3.1.3.48</ecNumber>
    </recommendedName>
</protein>
<dbReference type="GO" id="GO:0008330">
    <property type="term" value="F:protein tyrosine/threonine phosphatase activity"/>
    <property type="evidence" value="ECO:0007669"/>
    <property type="project" value="TreeGrafter"/>
</dbReference>
<feature type="compositionally biased region" description="Low complexity" evidence="5">
    <location>
        <begin position="488"/>
        <end position="499"/>
    </location>
</feature>
<evidence type="ECO:0000256" key="2">
    <source>
        <dbReference type="ARBA" id="ARBA00013064"/>
    </source>
</evidence>
<name>A0A9W8PA78_9AGAR</name>
<dbReference type="PROSITE" id="PS00383">
    <property type="entry name" value="TYR_PHOSPHATASE_1"/>
    <property type="match status" value="1"/>
</dbReference>
<dbReference type="Pfam" id="PF00782">
    <property type="entry name" value="DSPc"/>
    <property type="match status" value="1"/>
</dbReference>
<evidence type="ECO:0000313" key="8">
    <source>
        <dbReference type="EMBL" id="KAJ3750165.1"/>
    </source>
</evidence>
<evidence type="ECO:0000256" key="1">
    <source>
        <dbReference type="ARBA" id="ARBA00008601"/>
    </source>
</evidence>
<dbReference type="InterPro" id="IPR000387">
    <property type="entry name" value="Tyr_Pase_dom"/>
</dbReference>
<feature type="domain" description="Tyrosine specific protein phosphatases" evidence="7">
    <location>
        <begin position="225"/>
        <end position="296"/>
    </location>
</feature>
<feature type="region of interest" description="Disordered" evidence="5">
    <location>
        <begin position="1"/>
        <end position="100"/>
    </location>
</feature>
<feature type="compositionally biased region" description="Low complexity" evidence="5">
    <location>
        <begin position="460"/>
        <end position="474"/>
    </location>
</feature>
<proteinExistence type="inferred from homology"/>
<feature type="compositionally biased region" description="Acidic residues" evidence="5">
    <location>
        <begin position="424"/>
        <end position="433"/>
    </location>
</feature>